<keyword evidence="5 9" id="KW-0378">Hydrolase</keyword>
<organism evidence="12 13">
    <name type="scientific">Phenylobacterium haematophilum</name>
    <dbReference type="NCBI Taxonomy" id="98513"/>
    <lineage>
        <taxon>Bacteria</taxon>
        <taxon>Pseudomonadati</taxon>
        <taxon>Pseudomonadota</taxon>
        <taxon>Alphaproteobacteria</taxon>
        <taxon>Caulobacterales</taxon>
        <taxon>Caulobacteraceae</taxon>
        <taxon>Phenylobacterium</taxon>
    </lineage>
</organism>
<dbReference type="SMART" id="SM00633">
    <property type="entry name" value="Glyco_10"/>
    <property type="match status" value="1"/>
</dbReference>
<evidence type="ECO:0000313" key="13">
    <source>
        <dbReference type="Proteomes" id="UP000530564"/>
    </source>
</evidence>
<evidence type="ECO:0000256" key="3">
    <source>
        <dbReference type="ARBA" id="ARBA00022651"/>
    </source>
</evidence>
<dbReference type="GO" id="GO:0045493">
    <property type="term" value="P:xylan catabolic process"/>
    <property type="evidence" value="ECO:0007669"/>
    <property type="project" value="UniProtKB-KW"/>
</dbReference>
<feature type="chain" id="PRO_5032277288" description="Beta-xylanase" evidence="10">
    <location>
        <begin position="29"/>
        <end position="351"/>
    </location>
</feature>
<evidence type="ECO:0000256" key="4">
    <source>
        <dbReference type="ARBA" id="ARBA00022729"/>
    </source>
</evidence>
<keyword evidence="13" id="KW-1185">Reference proteome</keyword>
<keyword evidence="6 9" id="KW-0119">Carbohydrate metabolism</keyword>
<evidence type="ECO:0000256" key="6">
    <source>
        <dbReference type="ARBA" id="ARBA00023277"/>
    </source>
</evidence>
<evidence type="ECO:0000256" key="2">
    <source>
        <dbReference type="ARBA" id="ARBA00007495"/>
    </source>
</evidence>
<protein>
    <recommendedName>
        <fullName evidence="9">Beta-xylanase</fullName>
        <ecNumber evidence="9">3.2.1.8</ecNumber>
    </recommendedName>
</protein>
<evidence type="ECO:0000256" key="8">
    <source>
        <dbReference type="ARBA" id="ARBA00023326"/>
    </source>
</evidence>
<dbReference type="AlphaFoldDB" id="A0A840A0L9"/>
<comment type="caution">
    <text evidence="12">The sequence shown here is derived from an EMBL/GenBank/DDBJ whole genome shotgun (WGS) entry which is preliminary data.</text>
</comment>
<evidence type="ECO:0000256" key="9">
    <source>
        <dbReference type="RuleBase" id="RU361174"/>
    </source>
</evidence>
<dbReference type="PROSITE" id="PS51257">
    <property type="entry name" value="PROKAR_LIPOPROTEIN"/>
    <property type="match status" value="1"/>
</dbReference>
<dbReference type="Proteomes" id="UP000530564">
    <property type="component" value="Unassembled WGS sequence"/>
</dbReference>
<evidence type="ECO:0000259" key="11">
    <source>
        <dbReference type="PROSITE" id="PS51760"/>
    </source>
</evidence>
<proteinExistence type="inferred from homology"/>
<dbReference type="InterPro" id="IPR017853">
    <property type="entry name" value="GH"/>
</dbReference>
<dbReference type="GO" id="GO:0031176">
    <property type="term" value="F:endo-1,4-beta-xylanase activity"/>
    <property type="evidence" value="ECO:0007669"/>
    <property type="project" value="UniProtKB-EC"/>
</dbReference>
<dbReference type="EMBL" id="JACIDK010000003">
    <property type="protein sequence ID" value="MBB3891834.1"/>
    <property type="molecule type" value="Genomic_DNA"/>
</dbReference>
<evidence type="ECO:0000256" key="1">
    <source>
        <dbReference type="ARBA" id="ARBA00000681"/>
    </source>
</evidence>
<dbReference type="PANTHER" id="PTHR31490">
    <property type="entry name" value="GLYCOSYL HYDROLASE"/>
    <property type="match status" value="1"/>
</dbReference>
<comment type="similarity">
    <text evidence="2 9">Belongs to the glycosyl hydrolase 10 (cellulase F) family.</text>
</comment>
<dbReference type="Pfam" id="PF00331">
    <property type="entry name" value="Glyco_hydro_10"/>
    <property type="match status" value="1"/>
</dbReference>
<dbReference type="PROSITE" id="PS51760">
    <property type="entry name" value="GH10_2"/>
    <property type="match status" value="1"/>
</dbReference>
<dbReference type="InterPro" id="IPR044846">
    <property type="entry name" value="GH10"/>
</dbReference>
<dbReference type="PANTHER" id="PTHR31490:SF88">
    <property type="entry name" value="BETA-XYLANASE"/>
    <property type="match status" value="1"/>
</dbReference>
<keyword evidence="7 9" id="KW-0326">Glycosidase</keyword>
<dbReference type="Gene3D" id="3.20.20.80">
    <property type="entry name" value="Glycosidases"/>
    <property type="match status" value="1"/>
</dbReference>
<evidence type="ECO:0000256" key="5">
    <source>
        <dbReference type="ARBA" id="ARBA00022801"/>
    </source>
</evidence>
<sequence length="351" mass="37959">MTAAPSRRAVVGAALALAACDRAPDAQAATPKLPPLKSVASFPVGSCVQAVQLDDRDLSALIATQVSQLTAEWEMKMEYIVQDDGSLRFDAPDRIAAFARTHGMRFFGHTLVWYAQEPPAFQNLDTGRASFEAAYRNYIAAVVSRYRGQAVGWDVVNEAVAEDGDGLRDCLWAQRLGPLEHMVLAFQHAREADPDAVLFLNDYNLENLPKKRATFLKLAEALLKAGAPLGGVGTQTHVAADLAPGEMAAAIKDLSSLGLPVHLSEMDVSLSRAKGLMRGAAQLEAGQGRVYAEAAEAFSGLPAHQRFAFTHWGLRDADSWLKREDARDRPLLFDDAGRPKPAAAAWIDGLR</sequence>
<dbReference type="SUPFAM" id="SSF51445">
    <property type="entry name" value="(Trans)glycosidases"/>
    <property type="match status" value="1"/>
</dbReference>
<accession>A0A840A0L9</accession>
<keyword evidence="8 9" id="KW-0624">Polysaccharide degradation</keyword>
<reference evidence="12 13" key="1">
    <citation type="submission" date="2020-08" db="EMBL/GenBank/DDBJ databases">
        <title>Genomic Encyclopedia of Type Strains, Phase IV (KMG-IV): sequencing the most valuable type-strain genomes for metagenomic binning, comparative biology and taxonomic classification.</title>
        <authorList>
            <person name="Goeker M."/>
        </authorList>
    </citation>
    <scope>NUCLEOTIDE SEQUENCE [LARGE SCALE GENOMIC DNA]</scope>
    <source>
        <strain evidence="12 13">DSM 21793</strain>
    </source>
</reference>
<dbReference type="InterPro" id="IPR001000">
    <property type="entry name" value="GH10_dom"/>
</dbReference>
<gene>
    <name evidence="12" type="ORF">GGQ61_002562</name>
</gene>
<dbReference type="PRINTS" id="PR00134">
    <property type="entry name" value="GLHYDRLASE10"/>
</dbReference>
<dbReference type="RefSeq" id="WP_183773306.1">
    <property type="nucleotide sequence ID" value="NZ_JACIDK010000003.1"/>
</dbReference>
<keyword evidence="3 12" id="KW-0858">Xylan degradation</keyword>
<dbReference type="EC" id="3.2.1.8" evidence="9"/>
<comment type="catalytic activity">
    <reaction evidence="1 9">
        <text>Endohydrolysis of (1-&gt;4)-beta-D-xylosidic linkages in xylans.</text>
        <dbReference type="EC" id="3.2.1.8"/>
    </reaction>
</comment>
<evidence type="ECO:0000313" key="12">
    <source>
        <dbReference type="EMBL" id="MBB3891834.1"/>
    </source>
</evidence>
<feature type="domain" description="GH10" evidence="11">
    <location>
        <begin position="30"/>
        <end position="349"/>
    </location>
</feature>
<evidence type="ECO:0000256" key="7">
    <source>
        <dbReference type="ARBA" id="ARBA00023295"/>
    </source>
</evidence>
<feature type="signal peptide" evidence="10">
    <location>
        <begin position="1"/>
        <end position="28"/>
    </location>
</feature>
<keyword evidence="4 10" id="KW-0732">Signal</keyword>
<name>A0A840A0L9_9CAUL</name>
<evidence type="ECO:0000256" key="10">
    <source>
        <dbReference type="SAM" id="SignalP"/>
    </source>
</evidence>